<dbReference type="InterPro" id="IPR029069">
    <property type="entry name" value="HotDog_dom_sf"/>
</dbReference>
<dbReference type="InterPro" id="IPR039298">
    <property type="entry name" value="ACOT13"/>
</dbReference>
<reference evidence="4 5" key="1">
    <citation type="submission" date="2018-07" db="EMBL/GenBank/DDBJ databases">
        <authorList>
            <person name="Quirk P.G."/>
            <person name="Krulwich T.A."/>
        </authorList>
    </citation>
    <scope>NUCLEOTIDE SEQUENCE [LARGE SCALE GENOMIC DNA]</scope>
    <source>
        <strain evidence="4 5">CC-BB4</strain>
    </source>
</reference>
<proteinExistence type="inferred from homology"/>
<protein>
    <submittedName>
        <fullName evidence="4">PaaI family thioesterase</fullName>
    </submittedName>
</protein>
<evidence type="ECO:0000259" key="3">
    <source>
        <dbReference type="Pfam" id="PF03061"/>
    </source>
</evidence>
<dbReference type="PANTHER" id="PTHR21660">
    <property type="entry name" value="THIOESTERASE SUPERFAMILY MEMBER-RELATED"/>
    <property type="match status" value="1"/>
</dbReference>
<dbReference type="InterPro" id="IPR003736">
    <property type="entry name" value="PAAI_dom"/>
</dbReference>
<dbReference type="RefSeq" id="WP_115691397.1">
    <property type="nucleotide sequence ID" value="NZ_CP031417.1"/>
</dbReference>
<evidence type="ECO:0000256" key="2">
    <source>
        <dbReference type="ARBA" id="ARBA00022801"/>
    </source>
</evidence>
<feature type="domain" description="Thioesterase" evidence="3">
    <location>
        <begin position="58"/>
        <end position="130"/>
    </location>
</feature>
<dbReference type="Pfam" id="PF03061">
    <property type="entry name" value="4HBT"/>
    <property type="match status" value="1"/>
</dbReference>
<organism evidence="4 5">
    <name type="scientific">Pseudolabrys taiwanensis</name>
    <dbReference type="NCBI Taxonomy" id="331696"/>
    <lineage>
        <taxon>Bacteria</taxon>
        <taxon>Pseudomonadati</taxon>
        <taxon>Pseudomonadota</taxon>
        <taxon>Alphaproteobacteria</taxon>
        <taxon>Hyphomicrobiales</taxon>
        <taxon>Xanthobacteraceae</taxon>
        <taxon>Pseudolabrys</taxon>
    </lineage>
</organism>
<dbReference type="Proteomes" id="UP000254889">
    <property type="component" value="Chromosome"/>
</dbReference>
<dbReference type="AlphaFoldDB" id="A0A345ZW06"/>
<keyword evidence="2" id="KW-0378">Hydrolase</keyword>
<name>A0A345ZW06_9HYPH</name>
<accession>A0A345ZW06</accession>
<dbReference type="KEGG" id="ptaw:DW352_11615"/>
<comment type="similarity">
    <text evidence="1">Belongs to the thioesterase PaaI family.</text>
</comment>
<gene>
    <name evidence="4" type="ORF">DW352_11615</name>
</gene>
<dbReference type="SUPFAM" id="SSF54637">
    <property type="entry name" value="Thioesterase/thiol ester dehydrase-isomerase"/>
    <property type="match status" value="1"/>
</dbReference>
<dbReference type="NCBIfam" id="TIGR00369">
    <property type="entry name" value="unchar_dom_1"/>
    <property type="match status" value="1"/>
</dbReference>
<dbReference type="EMBL" id="CP031417">
    <property type="protein sequence ID" value="AXK81103.1"/>
    <property type="molecule type" value="Genomic_DNA"/>
</dbReference>
<evidence type="ECO:0000313" key="4">
    <source>
        <dbReference type="EMBL" id="AXK81103.1"/>
    </source>
</evidence>
<evidence type="ECO:0000313" key="5">
    <source>
        <dbReference type="Proteomes" id="UP000254889"/>
    </source>
</evidence>
<dbReference type="GO" id="GO:0047617">
    <property type="term" value="F:fatty acyl-CoA hydrolase activity"/>
    <property type="evidence" value="ECO:0007669"/>
    <property type="project" value="InterPro"/>
</dbReference>
<dbReference type="InterPro" id="IPR006683">
    <property type="entry name" value="Thioestr_dom"/>
</dbReference>
<evidence type="ECO:0000256" key="1">
    <source>
        <dbReference type="ARBA" id="ARBA00008324"/>
    </source>
</evidence>
<dbReference type="OrthoDB" id="9813158at2"/>
<dbReference type="CDD" id="cd03443">
    <property type="entry name" value="PaaI_thioesterase"/>
    <property type="match status" value="1"/>
</dbReference>
<sequence>MSEARNQALARLREEMEGPPFHHLLRPEPVDADPDTGTVTIKLSFRDELARAKGDKAFHGGVIASLIDLAGHAAAAVKIGRMAPTIDLRIDYMRPAEGDALFAHARLLKAGRSVARVDIDVRDTKDRTVALGRGTFSTA</sequence>
<dbReference type="PANTHER" id="PTHR21660:SF1">
    <property type="entry name" value="ACYL-COENZYME A THIOESTERASE 13"/>
    <property type="match status" value="1"/>
</dbReference>
<keyword evidence="5" id="KW-1185">Reference proteome</keyword>
<dbReference type="Gene3D" id="3.10.129.10">
    <property type="entry name" value="Hotdog Thioesterase"/>
    <property type="match status" value="1"/>
</dbReference>